<dbReference type="AlphaFoldDB" id="A0A3Q8WU94"/>
<dbReference type="GO" id="GO:0016829">
    <property type="term" value="F:lyase activity"/>
    <property type="evidence" value="ECO:0007669"/>
    <property type="project" value="UniProtKB-KW"/>
</dbReference>
<evidence type="ECO:0000256" key="1">
    <source>
        <dbReference type="ARBA" id="ARBA00004761"/>
    </source>
</evidence>
<dbReference type="OrthoDB" id="9805177at2"/>
<evidence type="ECO:0000313" key="6">
    <source>
        <dbReference type="EMBL" id="AZN30053.1"/>
    </source>
</evidence>
<evidence type="ECO:0000256" key="2">
    <source>
        <dbReference type="ARBA" id="ARBA00006906"/>
    </source>
</evidence>
<evidence type="ECO:0000256" key="5">
    <source>
        <dbReference type="ARBA" id="ARBA00023277"/>
    </source>
</evidence>
<dbReference type="InterPro" id="IPR013785">
    <property type="entry name" value="Aldolase_TIM"/>
</dbReference>
<dbReference type="CDD" id="cd00452">
    <property type="entry name" value="KDPG_aldolase"/>
    <property type="match status" value="1"/>
</dbReference>
<name>A0A3Q8WU94_9ACTO</name>
<dbReference type="Proteomes" id="UP000270021">
    <property type="component" value="Chromosome"/>
</dbReference>
<dbReference type="Gene3D" id="3.20.20.70">
    <property type="entry name" value="Aldolase class I"/>
    <property type="match status" value="1"/>
</dbReference>
<dbReference type="PANTHER" id="PTHR30246:SF1">
    <property type="entry name" value="2-DEHYDRO-3-DEOXY-6-PHOSPHOGALACTONATE ALDOLASE-RELATED"/>
    <property type="match status" value="1"/>
</dbReference>
<comment type="similarity">
    <text evidence="2">Belongs to the KHG/KDPG aldolase family.</text>
</comment>
<dbReference type="InterPro" id="IPR000887">
    <property type="entry name" value="Aldlse_KDPG_KHG"/>
</dbReference>
<evidence type="ECO:0000313" key="7">
    <source>
        <dbReference type="Proteomes" id="UP000270021"/>
    </source>
</evidence>
<sequence length="202" mass="20898">MIVAIIRLRSMSPPDELMVALREGGVSNVEVTLPTPGSLEFIERWASDTTVTVGAGTVRTGGGARAAGEAGAKFFVTPTTDMDVLEAADEMGIPVYPGALSPTEIESVFRHPAVRAVKVFPAGSVGGPAYIKAIKDPMPDIPLLPTGGVGIDETEIYSRLGCAGVGVGSALVSEPVVLAGDWTTISDRARAFVDAWDAGQSD</sequence>
<evidence type="ECO:0000256" key="3">
    <source>
        <dbReference type="ARBA" id="ARBA00011233"/>
    </source>
</evidence>
<keyword evidence="7" id="KW-1185">Reference proteome</keyword>
<dbReference type="SUPFAM" id="SSF51569">
    <property type="entry name" value="Aldolase"/>
    <property type="match status" value="1"/>
</dbReference>
<proteinExistence type="inferred from homology"/>
<dbReference type="RefSeq" id="WP_126040470.1">
    <property type="nucleotide sequence ID" value="NZ_CP034438.1"/>
</dbReference>
<organism evidence="6 7">
    <name type="scientific">Flaviflexus salsibiostraticola</name>
    <dbReference type="NCBI Taxonomy" id="1282737"/>
    <lineage>
        <taxon>Bacteria</taxon>
        <taxon>Bacillati</taxon>
        <taxon>Actinomycetota</taxon>
        <taxon>Actinomycetes</taxon>
        <taxon>Actinomycetales</taxon>
        <taxon>Actinomycetaceae</taxon>
        <taxon>Flaviflexus</taxon>
    </lineage>
</organism>
<accession>A0A3Q8WU94</accession>
<dbReference type="PANTHER" id="PTHR30246">
    <property type="entry name" value="2-KETO-3-DEOXY-6-PHOSPHOGLUCONATE ALDOLASE"/>
    <property type="match status" value="1"/>
</dbReference>
<keyword evidence="4" id="KW-0456">Lyase</keyword>
<reference evidence="6 7" key="1">
    <citation type="submission" date="2018-12" db="EMBL/GenBank/DDBJ databases">
        <title>Complete genome sequence of Flaviflexus salsibiostraticola KCTC 33148.</title>
        <authorList>
            <person name="Bae J.-W."/>
        </authorList>
    </citation>
    <scope>NUCLEOTIDE SEQUENCE [LARGE SCALE GENOMIC DNA]</scope>
    <source>
        <strain evidence="6 7">KCTC 33148</strain>
    </source>
</reference>
<dbReference type="EMBL" id="CP034438">
    <property type="protein sequence ID" value="AZN30053.1"/>
    <property type="molecule type" value="Genomic_DNA"/>
</dbReference>
<protein>
    <submittedName>
        <fullName evidence="6">2-dehydro-3-deoxyphosphogluconate aldolase</fullName>
    </submittedName>
</protein>
<keyword evidence="5" id="KW-0119">Carbohydrate metabolism</keyword>
<evidence type="ECO:0000256" key="4">
    <source>
        <dbReference type="ARBA" id="ARBA00023239"/>
    </source>
</evidence>
<gene>
    <name evidence="6" type="ORF">EJO69_06820</name>
</gene>
<dbReference type="Pfam" id="PF01081">
    <property type="entry name" value="Aldolase"/>
    <property type="match status" value="1"/>
</dbReference>
<dbReference type="KEGG" id="fsl:EJO69_06820"/>
<comment type="subunit">
    <text evidence="3">Homotrimer.</text>
</comment>
<comment type="pathway">
    <text evidence="1">Carbohydrate acid metabolism.</text>
</comment>